<dbReference type="KEGG" id="knv:Pan216_38260"/>
<dbReference type="EMBL" id="CP036279">
    <property type="protein sequence ID" value="QDU62952.1"/>
    <property type="molecule type" value="Genomic_DNA"/>
</dbReference>
<reference evidence="1 2" key="1">
    <citation type="submission" date="2019-02" db="EMBL/GenBank/DDBJ databases">
        <title>Deep-cultivation of Planctomycetes and their phenomic and genomic characterization uncovers novel biology.</title>
        <authorList>
            <person name="Wiegand S."/>
            <person name="Jogler M."/>
            <person name="Boedeker C."/>
            <person name="Pinto D."/>
            <person name="Vollmers J."/>
            <person name="Rivas-Marin E."/>
            <person name="Kohn T."/>
            <person name="Peeters S.H."/>
            <person name="Heuer A."/>
            <person name="Rast P."/>
            <person name="Oberbeckmann S."/>
            <person name="Bunk B."/>
            <person name="Jeske O."/>
            <person name="Meyerdierks A."/>
            <person name="Storesund J.E."/>
            <person name="Kallscheuer N."/>
            <person name="Luecker S."/>
            <person name="Lage O.M."/>
            <person name="Pohl T."/>
            <person name="Merkel B.J."/>
            <person name="Hornburger P."/>
            <person name="Mueller R.-W."/>
            <person name="Bruemmer F."/>
            <person name="Labrenz M."/>
            <person name="Spormann A.M."/>
            <person name="Op den Camp H."/>
            <person name="Overmann J."/>
            <person name="Amann R."/>
            <person name="Jetten M.S.M."/>
            <person name="Mascher T."/>
            <person name="Medema M.H."/>
            <person name="Devos D.P."/>
            <person name="Kaster A.-K."/>
            <person name="Ovreas L."/>
            <person name="Rohde M."/>
            <person name="Galperin M.Y."/>
            <person name="Jogler C."/>
        </authorList>
    </citation>
    <scope>NUCLEOTIDE SEQUENCE [LARGE SCALE GENOMIC DNA]</scope>
    <source>
        <strain evidence="1 2">Pan216</strain>
    </source>
</reference>
<dbReference type="AlphaFoldDB" id="A0A518B7L3"/>
<accession>A0A518B7L3</accession>
<protein>
    <submittedName>
        <fullName evidence="1">Uncharacterized protein</fullName>
    </submittedName>
</protein>
<evidence type="ECO:0000313" key="2">
    <source>
        <dbReference type="Proteomes" id="UP000317093"/>
    </source>
</evidence>
<dbReference type="Proteomes" id="UP000317093">
    <property type="component" value="Chromosome"/>
</dbReference>
<evidence type="ECO:0000313" key="1">
    <source>
        <dbReference type="EMBL" id="QDU62952.1"/>
    </source>
</evidence>
<gene>
    <name evidence="1" type="ORF">Pan216_38260</name>
</gene>
<keyword evidence="2" id="KW-1185">Reference proteome</keyword>
<organism evidence="1 2">
    <name type="scientific">Kolteria novifilia</name>
    <dbReference type="NCBI Taxonomy" id="2527975"/>
    <lineage>
        <taxon>Bacteria</taxon>
        <taxon>Pseudomonadati</taxon>
        <taxon>Planctomycetota</taxon>
        <taxon>Planctomycetia</taxon>
        <taxon>Kolteriales</taxon>
        <taxon>Kolteriaceae</taxon>
        <taxon>Kolteria</taxon>
    </lineage>
</organism>
<sequence length="219" mass="24382">MSPVGVAAFARGAYRCQVGERSRTPSRQSAVIMNTALLLSSLFLLAPIQGRRDAPKAYKEKVSLLAVMPSDLGDDWKQTHGLVVDDMEDLSGLTIAEKRTLRPAIAQFRRMGVVGMADFSYDQKADINMVSLQVLQFQSVETARRYWSLNYQSPGWQRFYVPVDGLGDRAFHSTRSDERVVLVGNCVLTATQFPKGTHNERLMQLCLKKLTNPPSTSSP</sequence>
<name>A0A518B7L3_9BACT</name>
<proteinExistence type="predicted"/>